<dbReference type="GO" id="GO:0004540">
    <property type="term" value="F:RNA nuclease activity"/>
    <property type="evidence" value="ECO:0007669"/>
    <property type="project" value="InterPro"/>
</dbReference>
<accession>A0A0K9NXB8</accession>
<feature type="domain" description="HTH OST-type" evidence="2">
    <location>
        <begin position="232"/>
        <end position="306"/>
    </location>
</feature>
<evidence type="ECO:0000259" key="2">
    <source>
        <dbReference type="PROSITE" id="PS51644"/>
    </source>
</evidence>
<dbReference type="PANTHER" id="PTHR14379:SF6">
    <property type="entry name" value="EMB|CAB71880.1"/>
    <property type="match status" value="1"/>
</dbReference>
<keyword evidence="4" id="KW-1185">Reference proteome</keyword>
<name>A0A0K9NXB8_ZOSMR</name>
<evidence type="ECO:0000313" key="4">
    <source>
        <dbReference type="Proteomes" id="UP000036987"/>
    </source>
</evidence>
<dbReference type="InterPro" id="IPR021139">
    <property type="entry name" value="NYN"/>
</dbReference>
<comment type="caution">
    <text evidence="3">The sequence shown here is derived from an EMBL/GenBank/DDBJ whole genome shotgun (WGS) entry which is preliminary data.</text>
</comment>
<dbReference type="InterPro" id="IPR025605">
    <property type="entry name" value="OST-HTH/LOTUS_dom"/>
</dbReference>
<proteinExistence type="predicted"/>
<dbReference type="InterPro" id="IPR024768">
    <property type="entry name" value="Marf1"/>
</dbReference>
<dbReference type="OMA" id="SYSHERC"/>
<evidence type="ECO:0000256" key="1">
    <source>
        <dbReference type="SAM" id="MobiDB-lite"/>
    </source>
</evidence>
<dbReference type="Gene3D" id="3.30.420.610">
    <property type="entry name" value="LOTUS domain-like"/>
    <property type="match status" value="1"/>
</dbReference>
<dbReference type="Proteomes" id="UP000036987">
    <property type="component" value="Unassembled WGS sequence"/>
</dbReference>
<feature type="region of interest" description="Disordered" evidence="1">
    <location>
        <begin position="1"/>
        <end position="33"/>
    </location>
</feature>
<feature type="compositionally biased region" description="Pro residues" evidence="1">
    <location>
        <begin position="1"/>
        <end position="11"/>
    </location>
</feature>
<dbReference type="EMBL" id="LFYR01001587">
    <property type="protein sequence ID" value="KMZ60677.1"/>
    <property type="molecule type" value="Genomic_DNA"/>
</dbReference>
<gene>
    <name evidence="3" type="ORF">ZOSMA_57G00120</name>
</gene>
<dbReference type="InterPro" id="IPR041966">
    <property type="entry name" value="LOTUS-like"/>
</dbReference>
<protein>
    <recommendedName>
        <fullName evidence="2">HTH OST-type domain-containing protein</fullName>
    </recommendedName>
</protein>
<organism evidence="3 4">
    <name type="scientific">Zostera marina</name>
    <name type="common">Eelgrass</name>
    <dbReference type="NCBI Taxonomy" id="29655"/>
    <lineage>
        <taxon>Eukaryota</taxon>
        <taxon>Viridiplantae</taxon>
        <taxon>Streptophyta</taxon>
        <taxon>Embryophyta</taxon>
        <taxon>Tracheophyta</taxon>
        <taxon>Spermatophyta</taxon>
        <taxon>Magnoliopsida</taxon>
        <taxon>Liliopsida</taxon>
        <taxon>Zosteraceae</taxon>
        <taxon>Zostera</taxon>
    </lineage>
</organism>
<dbReference type="PROSITE" id="PS51644">
    <property type="entry name" value="HTH_OST"/>
    <property type="match status" value="1"/>
</dbReference>
<dbReference type="OrthoDB" id="549353at2759"/>
<dbReference type="STRING" id="29655.A0A0K9NXB8"/>
<dbReference type="Pfam" id="PF12872">
    <property type="entry name" value="OST-HTH"/>
    <property type="match status" value="1"/>
</dbReference>
<dbReference type="GO" id="GO:0005777">
    <property type="term" value="C:peroxisome"/>
    <property type="evidence" value="ECO:0007669"/>
    <property type="project" value="InterPro"/>
</dbReference>
<dbReference type="Gene3D" id="3.40.50.1010">
    <property type="entry name" value="5'-nuclease"/>
    <property type="match status" value="1"/>
</dbReference>
<dbReference type="AlphaFoldDB" id="A0A0K9NXB8"/>
<feature type="compositionally biased region" description="Polar residues" evidence="1">
    <location>
        <begin position="12"/>
        <end position="28"/>
    </location>
</feature>
<dbReference type="Pfam" id="PF01936">
    <property type="entry name" value="NYN"/>
    <property type="match status" value="1"/>
</dbReference>
<dbReference type="CDD" id="cd10910">
    <property type="entry name" value="PIN_limkain_b1_N_like"/>
    <property type="match status" value="1"/>
</dbReference>
<dbReference type="GO" id="GO:0010468">
    <property type="term" value="P:regulation of gene expression"/>
    <property type="evidence" value="ECO:0007669"/>
    <property type="project" value="InterPro"/>
</dbReference>
<reference evidence="4" key="1">
    <citation type="journal article" date="2016" name="Nature">
        <title>The genome of the seagrass Zostera marina reveals angiosperm adaptation to the sea.</title>
        <authorList>
            <person name="Olsen J.L."/>
            <person name="Rouze P."/>
            <person name="Verhelst B."/>
            <person name="Lin Y.-C."/>
            <person name="Bayer T."/>
            <person name="Collen J."/>
            <person name="Dattolo E."/>
            <person name="De Paoli E."/>
            <person name="Dittami S."/>
            <person name="Maumus F."/>
            <person name="Michel G."/>
            <person name="Kersting A."/>
            <person name="Lauritano C."/>
            <person name="Lohaus R."/>
            <person name="Toepel M."/>
            <person name="Tonon T."/>
            <person name="Vanneste K."/>
            <person name="Amirebrahimi M."/>
            <person name="Brakel J."/>
            <person name="Bostroem C."/>
            <person name="Chovatia M."/>
            <person name="Grimwood J."/>
            <person name="Jenkins J.W."/>
            <person name="Jueterbock A."/>
            <person name="Mraz A."/>
            <person name="Stam W.T."/>
            <person name="Tice H."/>
            <person name="Bornberg-Bauer E."/>
            <person name="Green P.J."/>
            <person name="Pearson G.A."/>
            <person name="Procaccini G."/>
            <person name="Duarte C.M."/>
            <person name="Schmutz J."/>
            <person name="Reusch T.B.H."/>
            <person name="Van de Peer Y."/>
        </authorList>
    </citation>
    <scope>NUCLEOTIDE SEQUENCE [LARGE SCALE GENOMIC DNA]</scope>
    <source>
        <strain evidence="4">cv. Finnish</strain>
    </source>
</reference>
<evidence type="ECO:0000313" key="3">
    <source>
        <dbReference type="EMBL" id="KMZ60677.1"/>
    </source>
</evidence>
<dbReference type="PANTHER" id="PTHR14379">
    <property type="entry name" value="LIMKAIN B LKAP"/>
    <property type="match status" value="1"/>
</dbReference>
<sequence>MSSITPPPHFSSPPSLQTRHSSSESTNRNGEEEGKAVKITVWWDIENCPIPTGVDPYQVAKRITSALRFNGINGPITITAYGNMLQFNPVTCDALFTTGVALKYVPNCGKNSADRSILADLVYWVAQNPPPAHFFLISGDGDFASILHRLRMSNYNVLLASGSSNGSVALSGAATIIWSWDVLVRGASYTGKHSNHPPDGLNGSWYGLCQDSDDSDVVDGDVDERENKLPAIPLALVRKISEILSSNPNGISINALSIELRKSRVPLDRHYYGYSKLSSLVSSLSNIAIVKQHPEFQYDLMAYSAIVGAPNLSRCIQNTPFNFKQNGGKPTSKPLYHQTLKNSEVYFVEMHGRITQDHN</sequence>